<comment type="caution">
    <text evidence="1">The sequence shown here is derived from an EMBL/GenBank/DDBJ whole genome shotgun (WGS) entry which is preliminary data.</text>
</comment>
<dbReference type="RefSeq" id="WP_128931809.1">
    <property type="nucleotide sequence ID" value="NZ_CP022221.1"/>
</dbReference>
<dbReference type="Proteomes" id="UP000289946">
    <property type="component" value="Unassembled WGS sequence"/>
</dbReference>
<proteinExistence type="predicted"/>
<protein>
    <submittedName>
        <fullName evidence="1">DUF2478 domain-containing protein</fullName>
    </submittedName>
</protein>
<organism evidence="1 2">
    <name type="scientific">Bradyrhizobium zhanjiangense</name>
    <dbReference type="NCBI Taxonomy" id="1325107"/>
    <lineage>
        <taxon>Bacteria</taxon>
        <taxon>Pseudomonadati</taxon>
        <taxon>Pseudomonadota</taxon>
        <taxon>Alphaproteobacteria</taxon>
        <taxon>Hyphomicrobiales</taxon>
        <taxon>Nitrobacteraceae</taxon>
        <taxon>Bradyrhizobium</taxon>
    </lineage>
</organism>
<dbReference type="EMBL" id="RDRA01000016">
    <property type="protein sequence ID" value="RXG90741.1"/>
    <property type="molecule type" value="Genomic_DNA"/>
</dbReference>
<evidence type="ECO:0000313" key="1">
    <source>
        <dbReference type="EMBL" id="RXG90741.1"/>
    </source>
</evidence>
<sequence>MRDLDFPATQQRSSCNLDTNVLAKASAVVSQALRNKIDLLMINKFAKQAAARWTCAPNSLTRSPEVVPVLTAVPKKFLADGEPSAWALARCCLVIVTRWKEALVVFQHLALIDSPSARACLYQGIHSRERMAYSLLQQ</sequence>
<gene>
    <name evidence="1" type="ORF">EAS62_27310</name>
</gene>
<evidence type="ECO:0000313" key="2">
    <source>
        <dbReference type="Proteomes" id="UP000289946"/>
    </source>
</evidence>
<accession>A0ABY0DG23</accession>
<dbReference type="InterPro" id="IPR018912">
    <property type="entry name" value="DUF2478"/>
</dbReference>
<dbReference type="Pfam" id="PF10649">
    <property type="entry name" value="DUF2478"/>
    <property type="match status" value="1"/>
</dbReference>
<name>A0ABY0DG23_9BRAD</name>
<reference evidence="1 2" key="1">
    <citation type="submission" date="2018-10" db="EMBL/GenBank/DDBJ databases">
        <title>Bradyrhizobium sp. nov., isolated from effective nodules of peanut in China.</title>
        <authorList>
            <person name="Li Y."/>
        </authorList>
    </citation>
    <scope>NUCLEOTIDE SEQUENCE [LARGE SCALE GENOMIC DNA]</scope>
    <source>
        <strain evidence="1 2">CCBAU 51781</strain>
    </source>
</reference>
<keyword evidence="2" id="KW-1185">Reference proteome</keyword>